<evidence type="ECO:0000313" key="2">
    <source>
        <dbReference type="Proteomes" id="UP000886523"/>
    </source>
</evidence>
<proteinExistence type="predicted"/>
<organism evidence="1 2">
    <name type="scientific">Hydnum rufescens UP504</name>
    <dbReference type="NCBI Taxonomy" id="1448309"/>
    <lineage>
        <taxon>Eukaryota</taxon>
        <taxon>Fungi</taxon>
        <taxon>Dikarya</taxon>
        <taxon>Basidiomycota</taxon>
        <taxon>Agaricomycotina</taxon>
        <taxon>Agaricomycetes</taxon>
        <taxon>Cantharellales</taxon>
        <taxon>Hydnaceae</taxon>
        <taxon>Hydnum</taxon>
    </lineage>
</organism>
<keyword evidence="2" id="KW-1185">Reference proteome</keyword>
<name>A0A9P6AGP3_9AGAM</name>
<reference evidence="1" key="1">
    <citation type="journal article" date="2020" name="Nat. Commun.">
        <title>Large-scale genome sequencing of mycorrhizal fungi provides insights into the early evolution of symbiotic traits.</title>
        <authorList>
            <person name="Miyauchi S."/>
            <person name="Kiss E."/>
            <person name="Kuo A."/>
            <person name="Drula E."/>
            <person name="Kohler A."/>
            <person name="Sanchez-Garcia M."/>
            <person name="Morin E."/>
            <person name="Andreopoulos B."/>
            <person name="Barry K.W."/>
            <person name="Bonito G."/>
            <person name="Buee M."/>
            <person name="Carver A."/>
            <person name="Chen C."/>
            <person name="Cichocki N."/>
            <person name="Clum A."/>
            <person name="Culley D."/>
            <person name="Crous P.W."/>
            <person name="Fauchery L."/>
            <person name="Girlanda M."/>
            <person name="Hayes R.D."/>
            <person name="Keri Z."/>
            <person name="LaButti K."/>
            <person name="Lipzen A."/>
            <person name="Lombard V."/>
            <person name="Magnuson J."/>
            <person name="Maillard F."/>
            <person name="Murat C."/>
            <person name="Nolan M."/>
            <person name="Ohm R.A."/>
            <person name="Pangilinan J."/>
            <person name="Pereira M.F."/>
            <person name="Perotto S."/>
            <person name="Peter M."/>
            <person name="Pfister S."/>
            <person name="Riley R."/>
            <person name="Sitrit Y."/>
            <person name="Stielow J.B."/>
            <person name="Szollosi G."/>
            <person name="Zifcakova L."/>
            <person name="Stursova M."/>
            <person name="Spatafora J.W."/>
            <person name="Tedersoo L."/>
            <person name="Vaario L.M."/>
            <person name="Yamada A."/>
            <person name="Yan M."/>
            <person name="Wang P."/>
            <person name="Xu J."/>
            <person name="Bruns T."/>
            <person name="Baldrian P."/>
            <person name="Vilgalys R."/>
            <person name="Dunand C."/>
            <person name="Henrissat B."/>
            <person name="Grigoriev I.V."/>
            <person name="Hibbett D."/>
            <person name="Nagy L.G."/>
            <person name="Martin F.M."/>
        </authorList>
    </citation>
    <scope>NUCLEOTIDE SEQUENCE</scope>
    <source>
        <strain evidence="1">UP504</strain>
    </source>
</reference>
<dbReference type="Proteomes" id="UP000886523">
    <property type="component" value="Unassembled WGS sequence"/>
</dbReference>
<protein>
    <submittedName>
        <fullName evidence="1">Uncharacterized protein</fullName>
    </submittedName>
</protein>
<dbReference type="AlphaFoldDB" id="A0A9P6AGP3"/>
<gene>
    <name evidence="1" type="ORF">BS47DRAFT_1353954</name>
</gene>
<accession>A0A9P6AGP3</accession>
<evidence type="ECO:0000313" key="1">
    <source>
        <dbReference type="EMBL" id="KAF9505429.1"/>
    </source>
</evidence>
<sequence length="77" mass="8491">MASIINTGCTTLSRIRLTMEDVDVFRFLTGNVGDRDFFGGRRGDWRLAIIAGFGGVMQTAPRFAVDGADRFLTDDTK</sequence>
<comment type="caution">
    <text evidence="1">The sequence shown here is derived from an EMBL/GenBank/DDBJ whole genome shotgun (WGS) entry which is preliminary data.</text>
</comment>
<dbReference type="EMBL" id="MU129154">
    <property type="protein sequence ID" value="KAF9505429.1"/>
    <property type="molecule type" value="Genomic_DNA"/>
</dbReference>